<dbReference type="Proteomes" id="UP000053411">
    <property type="component" value="Unassembled WGS sequence"/>
</dbReference>
<dbReference type="VEuPathDB" id="FungiDB:Z520_06784"/>
<keyword evidence="2" id="KW-1185">Reference proteome</keyword>
<organism evidence="1 2">
    <name type="scientific">Fonsecaea multimorphosa CBS 102226</name>
    <dbReference type="NCBI Taxonomy" id="1442371"/>
    <lineage>
        <taxon>Eukaryota</taxon>
        <taxon>Fungi</taxon>
        <taxon>Dikarya</taxon>
        <taxon>Ascomycota</taxon>
        <taxon>Pezizomycotina</taxon>
        <taxon>Eurotiomycetes</taxon>
        <taxon>Chaetothyriomycetidae</taxon>
        <taxon>Chaetothyriales</taxon>
        <taxon>Herpotrichiellaceae</taxon>
        <taxon>Fonsecaea</taxon>
    </lineage>
</organism>
<dbReference type="OrthoDB" id="9997739at2759"/>
<sequence length="192" mass="21359">MLKCSNSGGYMQGLLCAECLRELDVFNYRDDFTADGASRVQLKPTQRLEDLESFHFDMPLRVKEILEATEGFIAMPHPPSATLADTARLAIFADIYEIEPLSQAALMSLYHKLTREPLDGDSIATVSEVTELVYNHTTGSDTDGNSKDKHVLRRMLSEFIAIHRGKFTASPTFMELLRKGGELPCDVLSATV</sequence>
<name>A0A0D2JV26_9EURO</name>
<dbReference type="AlphaFoldDB" id="A0A0D2JV26"/>
<dbReference type="RefSeq" id="XP_016631455.1">
    <property type="nucleotide sequence ID" value="XM_016777284.1"/>
</dbReference>
<reference evidence="1 2" key="1">
    <citation type="submission" date="2015-01" db="EMBL/GenBank/DDBJ databases">
        <title>The Genome Sequence of Fonsecaea multimorphosa CBS 102226.</title>
        <authorList>
            <consortium name="The Broad Institute Genomics Platform"/>
            <person name="Cuomo C."/>
            <person name="de Hoog S."/>
            <person name="Gorbushina A."/>
            <person name="Stielow B."/>
            <person name="Teixiera M."/>
            <person name="Abouelleil A."/>
            <person name="Chapman S.B."/>
            <person name="Priest M."/>
            <person name="Young S.K."/>
            <person name="Wortman J."/>
            <person name="Nusbaum C."/>
            <person name="Birren B."/>
        </authorList>
    </citation>
    <scope>NUCLEOTIDE SEQUENCE [LARGE SCALE GENOMIC DNA]</scope>
    <source>
        <strain evidence="1 2">CBS 102226</strain>
    </source>
</reference>
<proteinExistence type="predicted"/>
<dbReference type="EMBL" id="KN848074">
    <property type="protein sequence ID" value="KIX97332.1"/>
    <property type="molecule type" value="Genomic_DNA"/>
</dbReference>
<evidence type="ECO:0000313" key="1">
    <source>
        <dbReference type="EMBL" id="KIX97332.1"/>
    </source>
</evidence>
<gene>
    <name evidence="1" type="ORF">Z520_06784</name>
</gene>
<accession>A0A0D2JV26</accession>
<protein>
    <submittedName>
        <fullName evidence="1">Uncharacterized protein</fullName>
    </submittedName>
</protein>
<evidence type="ECO:0000313" key="2">
    <source>
        <dbReference type="Proteomes" id="UP000053411"/>
    </source>
</evidence>
<dbReference type="STRING" id="1442371.A0A0D2JV26"/>
<dbReference type="GeneID" id="27712530"/>